<dbReference type="SUPFAM" id="SSF52799">
    <property type="entry name" value="(Phosphotyrosine protein) phosphatases II"/>
    <property type="match status" value="2"/>
</dbReference>
<feature type="domain" description="Fibronectin type-III" evidence="15">
    <location>
        <begin position="378"/>
        <end position="464"/>
    </location>
</feature>
<dbReference type="CDD" id="cd00063">
    <property type="entry name" value="FN3"/>
    <property type="match status" value="27"/>
</dbReference>
<protein>
    <recommendedName>
        <fullName evidence="2">protein-tyrosine-phosphatase</fullName>
        <ecNumber evidence="2">3.1.3.48</ecNumber>
    </recommendedName>
</protein>
<dbReference type="InterPro" id="IPR029021">
    <property type="entry name" value="Prot-tyrosine_phosphatase-like"/>
</dbReference>
<dbReference type="SMART" id="SM00404">
    <property type="entry name" value="PTPc_motif"/>
    <property type="match status" value="2"/>
</dbReference>
<feature type="domain" description="Tyrosine-protein phosphatase" evidence="13">
    <location>
        <begin position="962"/>
        <end position="1218"/>
    </location>
</feature>
<dbReference type="PROSITE" id="PS50055">
    <property type="entry name" value="TYR_PHOSPHATASE_PTP"/>
    <property type="match status" value="2"/>
</dbReference>
<keyword evidence="5" id="KW-0378">Hydrolase</keyword>
<feature type="domain" description="Fibronectin type-III" evidence="15">
    <location>
        <begin position="723"/>
        <end position="805"/>
    </location>
</feature>
<feature type="domain" description="Fibronectin type-III" evidence="15">
    <location>
        <begin position="2328"/>
        <end position="2409"/>
    </location>
</feature>
<feature type="transmembrane region" description="Helical" evidence="11">
    <location>
        <begin position="897"/>
        <end position="920"/>
    </location>
</feature>
<feature type="domain" description="Fibronectin type-III" evidence="15">
    <location>
        <begin position="636"/>
        <end position="722"/>
    </location>
</feature>
<evidence type="ECO:0000259" key="15">
    <source>
        <dbReference type="PROSITE" id="PS50853"/>
    </source>
</evidence>
<feature type="domain" description="Fibronectin type-III" evidence="15">
    <location>
        <begin position="1566"/>
        <end position="1648"/>
    </location>
</feature>
<dbReference type="EMBL" id="JAUYZG010000025">
    <property type="protein sequence ID" value="KAK2867481.1"/>
    <property type="molecule type" value="Genomic_DNA"/>
</dbReference>
<dbReference type="EC" id="3.1.3.48" evidence="2"/>
<dbReference type="GO" id="GO:0016020">
    <property type="term" value="C:membrane"/>
    <property type="evidence" value="ECO:0007669"/>
    <property type="project" value="UniProtKB-SubCell"/>
</dbReference>
<dbReference type="PROSITE" id="PS00383">
    <property type="entry name" value="TYR_PHOSPHATASE_1"/>
    <property type="match status" value="1"/>
</dbReference>
<gene>
    <name evidence="16" type="ORF">Q8A67_025598</name>
</gene>
<dbReference type="GO" id="GO:0043235">
    <property type="term" value="C:receptor complex"/>
    <property type="evidence" value="ECO:0007669"/>
    <property type="project" value="TreeGrafter"/>
</dbReference>
<accession>A0AA88NUS0</accession>
<keyword evidence="17" id="KW-1185">Reference proteome</keyword>
<feature type="domain" description="Fibronectin type-III" evidence="15">
    <location>
        <begin position="2410"/>
        <end position="2495"/>
    </location>
</feature>
<evidence type="ECO:0000256" key="11">
    <source>
        <dbReference type="SAM" id="Phobius"/>
    </source>
</evidence>
<sequence>MGCLSIKTVKGTALLIFVILRGLNADSTTAPATTSFPSTVTRLHMIENLTVVEISTTFVRLKWDEPLEMSPEPSFNVQWTAEKTSGNEVTNTSCNITGLIAGVNYTFCVTYNSTASKSVCISAWTKPDVIINLTANDITTSSVLLNWAQPNGQSSHYRIEYGDKNVTTENISIEINNLTPGKQYTFKVCAVAADNVTEGRSEQTSLYTKPDVIMNLTANDITTSSVLLNWAQPNGQSSHYRIEYGDKNVTTENISIEINNLTPGKQYTFKVFAVAADNVTEGRSEQTSLYTKPDIIMNLAAGDITTSSVLLNWAQPNGQSSHYRIEYGDKNVTTENISIEINNLTPGKQYTFKVFAVAADNVTEGRSEQTSLYTKPDVIRNLTVSEITTSSVFLRWDEPAGYKFFFTLQWTGDEESGNVTTTYTSYNITDLTAGVNYTFIIQSLAADNLTEGESVVTSTYTKPDIIMNLTADDITTSSVLLSWTKPNGQSSHYRVEYGDKNVTTENTSIKINGLTPGTQHTFKVFAVAADNVTEGRSSQTSLYTKPDVISNLTVKNITTSSVFLIWNEPGGNRHFFQIQRTGDQTSGDSTTTTNTSYNITGLTAGVNYTFCITAVAADNLTKGETSCTSRFTKPDVIRNLKVSEITTSSVFLRWDEPAGYRFYFTLQWTGDEKSENVTTTYTSYNITDLTAGVSYTFIIQSLAADNSTEGESVVTSTYTKPDVIMNLTADDITTSSVLLNWTKPNGQSFRYRVEYEDKNVTTENTSIKINYLTPGKQHIFKVFAVAADHVTEGRSSQISLYTKPNMVKNLTVSEITTSSVYLRWEEPVGNRSFFKLQWTSEKTNGNSATSNTSYNITDLISGVSYTFIITAVAADNSTEGESVVTSNYTSTKESNTAVIVGAVFGVIFFLFIITLVLFFYSRRQTKKQSPDIPVHPISNIALRIEDYEEYFRRKHADSNCGFAEEYEELKTVGTAQSKSAALAIENKAKNRYSNVLPYDSSRVKLSMCGGPFDDYINANYIPGYNSRKEFIAAQGPLPVTVNEFWRMVWEKNVYTIVMLTRCNEMGRVKCEKYWPTGTNHYHNISVETTSEIDLESWTIRDFKIKNVKTAETRYVRQFHFTAWPDHGVPETTEILIDFRHLVREHMDQYSRHSPTVVHCSAGVGRTGTFIAIDHLIFQIERDSMVDIYGIVNDMRMHRPLMVQTEEQYVYLHQCAHDIIRSRTGTNTDLIYQNAVELSVYQNGLNAQTDTDITGLPITSSISSTEFETSPQTPPKIEYYSWNDIPAAPATTSSLSRESQTTVTRPHMIENLTVAEISTSFVFLEWDEPLEMSLGISFKVQWTADKTSGNEVTTDTSCNITGLTAGVNYTFCITAVAADTSTESESVCISAWTKPNTISNLTVSEITTSSVFLTWDEPVGNRDFFRLNWTDTETSNDVTTNNTWFNITDLTAGVNYTFIITAVAADNSTEGQSVVTSIYTKPDVITNLTAGDITTSSVLLNWTKPNGQSSHYHVEYGDKNVTTENTSIKINDLIPGAQHTFEVFAVAADNVTEGRSSQISLYTKPDVIMNLAAVDITTASVLLNWTKPNGQSSHYCVEYGDKNVTTENTSIKINDLIAGTQHTFKVFAVAADNVTEGRSSQISLYTKPDVISNFTVNSIPTSSVFLTWNEPMGNRDFFKLNWTDKKTSNHTTINNTWYNITGLTAGVNYTFCITTVAEDDSDGDTLCISQYTKPGVIRNLTVNNITTSSVFLTWVEPTGNRFLFKIQWIGGQTNGNSTTTNASYNITGLTAGVNYTFIIKSVAADNLTEGESVVTSDYTKPDIIMNLTADNITTSSVLLKWTKPNGQSSHYHIEYEDKNVITENTSIKINYLTPGAQHTFKVFAVAADNVTVGRSRQISLYTKPDVIRDLTVKDITLSSVFLTWDEPHGMRSFFKVQCTNNSNTFSTFYNITGLTAGVSYTFCITAVAADKSTEGETSCISQYTKPDVIRNLTVSEITTSSVFLTWDESAGKRDFFRIQLTEKGTYVTNNDTFYLITGLTAGVNYTFCINAVAADKSAEGQTICISEYTKPDLIRNLKVSEITTSSVFLTWHEPAGNRDFFQITWTDDKTSGDVTTNNTWFNITGLTAGVNYTFCITAMAADKSTEGGYLCISQYSKPDVIRNLAVNNITTSSVFLTWNEPDGMRSFFKLQWIGSESGNSTTSNTSYNITGLTAGVNYTFIITAVATDKTTEGESMVTSKYTKPDIIMNLTADDITTSSVLLNWTKPNGQSSHYYIEYEDKNVTTENTSIKINDLIPGAQHTFKVFAVAADHVTEGKSSQIPLYTKPDVIRDLTVNNITTSSVFLTWDEPHGMRSFFKVQWTHDSNTTDTSYNITGLTAGVNYTFCITAVAADKSTEGETSCISQYTRLHMIENLTVDELSTTFVLLKWDEALEMASSFKCQWTADKTSGNIVTDTSCNITGLTAGVSYTFCITAVAAYTLIESESVCISAWTNPDVIRNLIVSEITTSSVFLTWDEPAGNRNFFQINCIDEDTSIHVTINNTWFNITGLTAGVSYTFCIIAVAADNSIEGDAFCISQFTKPDMISNLIVSEITTSSVFLTWNEPIGNRFFFKLQWIGDQTSGNLTTTNTSYHITGLTAGVSYTFCITAVAADKSTEGETSCISQYTKPDVIRNLRVTDCTTSSVLLTWDEPAGYRDLFIIEWTEKMLYATINDTSYIITGLTAGVSYTICITAVTADKSAGQTSCISQYIKPPDTLNTGLIVGVVLGVICFLFIIILIFFICSRRQTKEQYPDIPLHIFSNTAMRIEDYEEYFKKKYVDGFAEEYEELKTVGTAQSKNAALVTENKAKNRDSNVLPYDASRVKLSICGSPFDDYINASYVPGYKSREEFIAAQCPLPTTMDEFWRMIWEKNIYTIVLKCEKYWPSGTNNYNDISVTTTSEKELDSWTIRDFRIKNVKTEETRNICQFHLMAWPDNGFPQTTEVLTDFRCLVRKHMDQYSRHSPAVVHCSSGVATGVFIAIDHLIFQIERDSMVDVCGIVTDMQMHRPLVVTEEQYSYLHQCAYDIIQSRTGTTMDLIYQNTAAPQVYENTQYLKQ</sequence>
<name>A0AA88NUS0_9TELE</name>
<comment type="subcellular location">
    <subcellularLocation>
        <location evidence="1">Membrane</location>
        <topology evidence="1">Single-pass type I membrane protein</topology>
    </subcellularLocation>
</comment>
<organism evidence="16 17">
    <name type="scientific">Cirrhinus molitorella</name>
    <name type="common">mud carp</name>
    <dbReference type="NCBI Taxonomy" id="172907"/>
    <lineage>
        <taxon>Eukaryota</taxon>
        <taxon>Metazoa</taxon>
        <taxon>Chordata</taxon>
        <taxon>Craniata</taxon>
        <taxon>Vertebrata</taxon>
        <taxon>Euteleostomi</taxon>
        <taxon>Actinopterygii</taxon>
        <taxon>Neopterygii</taxon>
        <taxon>Teleostei</taxon>
        <taxon>Ostariophysi</taxon>
        <taxon>Cypriniformes</taxon>
        <taxon>Cyprinidae</taxon>
        <taxon>Labeoninae</taxon>
        <taxon>Labeonini</taxon>
        <taxon>Cirrhinus</taxon>
    </lineage>
</organism>
<dbReference type="InterPro" id="IPR013783">
    <property type="entry name" value="Ig-like_fold"/>
</dbReference>
<feature type="domain" description="Fibronectin type-III" evidence="15">
    <location>
        <begin position="465"/>
        <end position="547"/>
    </location>
</feature>
<feature type="domain" description="Fibronectin type-III" evidence="15">
    <location>
        <begin position="2072"/>
        <end position="2158"/>
    </location>
</feature>
<feature type="domain" description="Fibronectin type-III" evidence="15">
    <location>
        <begin position="1396"/>
        <end position="1482"/>
    </location>
</feature>
<evidence type="ECO:0000259" key="14">
    <source>
        <dbReference type="PROSITE" id="PS50056"/>
    </source>
</evidence>
<keyword evidence="3 11" id="KW-0812">Transmembrane</keyword>
<evidence type="ECO:0000256" key="7">
    <source>
        <dbReference type="ARBA" id="ARBA00022989"/>
    </source>
</evidence>
<dbReference type="PRINTS" id="PR00700">
    <property type="entry name" value="PRTYPHPHTASE"/>
</dbReference>
<feature type="domain" description="Fibronectin type-III" evidence="15">
    <location>
        <begin position="45"/>
        <end position="128"/>
    </location>
</feature>
<feature type="domain" description="Fibronectin type-III" evidence="15">
    <location>
        <begin position="2670"/>
        <end position="2755"/>
    </location>
</feature>
<feature type="domain" description="Fibronectin type-III" evidence="15">
    <location>
        <begin position="1905"/>
        <end position="1986"/>
    </location>
</feature>
<feature type="domain" description="Fibronectin type-III" evidence="15">
    <location>
        <begin position="2159"/>
        <end position="2244"/>
    </location>
</feature>
<evidence type="ECO:0000256" key="9">
    <source>
        <dbReference type="ARBA" id="ARBA00023180"/>
    </source>
</evidence>
<dbReference type="InterPro" id="IPR036116">
    <property type="entry name" value="FN3_sf"/>
</dbReference>
<dbReference type="GO" id="GO:0004725">
    <property type="term" value="F:protein tyrosine phosphatase activity"/>
    <property type="evidence" value="ECO:0007669"/>
    <property type="project" value="UniProtKB-EC"/>
</dbReference>
<keyword evidence="6" id="KW-0904">Protein phosphatase</keyword>
<evidence type="ECO:0000256" key="6">
    <source>
        <dbReference type="ARBA" id="ARBA00022912"/>
    </source>
</evidence>
<dbReference type="InterPro" id="IPR003961">
    <property type="entry name" value="FN3_dom"/>
</dbReference>
<feature type="domain" description="Fibronectin type-III" evidence="15">
    <location>
        <begin position="1735"/>
        <end position="1821"/>
    </location>
</feature>
<dbReference type="PANTHER" id="PTHR46957:SF5">
    <property type="entry name" value="PROTEIN-TYROSINE-PHOSPHATASE"/>
    <property type="match status" value="1"/>
</dbReference>
<dbReference type="Proteomes" id="UP001187343">
    <property type="component" value="Unassembled WGS sequence"/>
</dbReference>
<feature type="signal peptide" evidence="12">
    <location>
        <begin position="1"/>
        <end position="25"/>
    </location>
</feature>
<evidence type="ECO:0000256" key="2">
    <source>
        <dbReference type="ARBA" id="ARBA00013064"/>
    </source>
</evidence>
<dbReference type="Pfam" id="PF00102">
    <property type="entry name" value="Y_phosphatase"/>
    <property type="match status" value="2"/>
</dbReference>
<dbReference type="PROSITE" id="PS50853">
    <property type="entry name" value="FN3"/>
    <property type="match status" value="27"/>
</dbReference>
<comment type="caution">
    <text evidence="16">The sequence shown here is derived from an EMBL/GenBank/DDBJ whole genome shotgun (WGS) entry which is preliminary data.</text>
</comment>
<dbReference type="FunFam" id="3.90.190.10:FF:000009">
    <property type="entry name" value="Receptor-type tyrosine-protein phosphatase beta"/>
    <property type="match status" value="2"/>
</dbReference>
<dbReference type="InterPro" id="IPR016130">
    <property type="entry name" value="Tyr_Pase_AS"/>
</dbReference>
<feature type="domain" description="Tyrosine specific protein phosphatases" evidence="14">
    <location>
        <begin position="1136"/>
        <end position="1209"/>
    </location>
</feature>
<keyword evidence="7 11" id="KW-1133">Transmembrane helix</keyword>
<evidence type="ECO:0000256" key="3">
    <source>
        <dbReference type="ARBA" id="ARBA00022692"/>
    </source>
</evidence>
<dbReference type="InterPro" id="IPR003595">
    <property type="entry name" value="Tyr_Pase_cat"/>
</dbReference>
<feature type="domain" description="Fibronectin type-III" evidence="15">
    <location>
        <begin position="2245"/>
        <end position="2327"/>
    </location>
</feature>
<dbReference type="InterPro" id="IPR000387">
    <property type="entry name" value="Tyr_Pase_dom"/>
</dbReference>
<feature type="domain" description="Fibronectin type-III" evidence="15">
    <location>
        <begin position="1822"/>
        <end position="1904"/>
    </location>
</feature>
<feature type="domain" description="Fibronectin type-III" evidence="15">
    <location>
        <begin position="212"/>
        <end position="294"/>
    </location>
</feature>
<dbReference type="InterPro" id="IPR050713">
    <property type="entry name" value="RTP_Phos/Ushers"/>
</dbReference>
<feature type="domain" description="Fibronectin type-III" evidence="15">
    <location>
        <begin position="806"/>
        <end position="894"/>
    </location>
</feature>
<evidence type="ECO:0000256" key="12">
    <source>
        <dbReference type="SAM" id="SignalP"/>
    </source>
</evidence>
<dbReference type="CDD" id="cd12087">
    <property type="entry name" value="TM_EGFR-like"/>
    <property type="match status" value="1"/>
</dbReference>
<keyword evidence="9" id="KW-0325">Glycoprotein</keyword>
<dbReference type="PROSITE" id="PS50056">
    <property type="entry name" value="TYR_PHOSPHATASE_2"/>
    <property type="match status" value="2"/>
</dbReference>
<feature type="domain" description="Fibronectin type-III" evidence="15">
    <location>
        <begin position="1987"/>
        <end position="2071"/>
    </location>
</feature>
<reference evidence="16" key="1">
    <citation type="submission" date="2023-08" db="EMBL/GenBank/DDBJ databases">
        <title>Chromosome-level Genome Assembly of mud carp (Cirrhinus molitorella).</title>
        <authorList>
            <person name="Liu H."/>
        </authorList>
    </citation>
    <scope>NUCLEOTIDE SEQUENCE</scope>
    <source>
        <strain evidence="16">Prfri</strain>
        <tissue evidence="16">Muscle</tissue>
    </source>
</reference>
<dbReference type="InterPro" id="IPR000242">
    <property type="entry name" value="PTP_cat"/>
</dbReference>
<comment type="catalytic activity">
    <reaction evidence="10">
        <text>O-phospho-L-tyrosyl-[protein] + H2O = L-tyrosyl-[protein] + phosphate</text>
        <dbReference type="Rhea" id="RHEA:10684"/>
        <dbReference type="Rhea" id="RHEA-COMP:10136"/>
        <dbReference type="Rhea" id="RHEA-COMP:20101"/>
        <dbReference type="ChEBI" id="CHEBI:15377"/>
        <dbReference type="ChEBI" id="CHEBI:43474"/>
        <dbReference type="ChEBI" id="CHEBI:46858"/>
        <dbReference type="ChEBI" id="CHEBI:61978"/>
        <dbReference type="EC" id="3.1.3.48"/>
    </reaction>
</comment>
<evidence type="ECO:0000256" key="4">
    <source>
        <dbReference type="ARBA" id="ARBA00022729"/>
    </source>
</evidence>
<dbReference type="SMART" id="SM00060">
    <property type="entry name" value="FN3"/>
    <property type="match status" value="27"/>
</dbReference>
<dbReference type="PANTHER" id="PTHR46957">
    <property type="entry name" value="CYTOKINE RECEPTOR"/>
    <property type="match status" value="1"/>
</dbReference>
<evidence type="ECO:0000313" key="16">
    <source>
        <dbReference type="EMBL" id="KAK2867481.1"/>
    </source>
</evidence>
<evidence type="ECO:0000259" key="13">
    <source>
        <dbReference type="PROSITE" id="PS50055"/>
    </source>
</evidence>
<feature type="domain" description="Fibronectin type-III" evidence="15">
    <location>
        <begin position="1483"/>
        <end position="1565"/>
    </location>
</feature>
<dbReference type="Gene3D" id="3.90.190.10">
    <property type="entry name" value="Protein tyrosine phosphatase superfamily"/>
    <property type="match status" value="2"/>
</dbReference>
<evidence type="ECO:0000256" key="8">
    <source>
        <dbReference type="ARBA" id="ARBA00023136"/>
    </source>
</evidence>
<evidence type="ECO:0000313" key="17">
    <source>
        <dbReference type="Proteomes" id="UP001187343"/>
    </source>
</evidence>
<feature type="chain" id="PRO_5041681303" description="protein-tyrosine-phosphatase" evidence="12">
    <location>
        <begin position="26"/>
        <end position="3095"/>
    </location>
</feature>
<feature type="transmembrane region" description="Helical" evidence="11">
    <location>
        <begin position="2760"/>
        <end position="2782"/>
    </location>
</feature>
<feature type="domain" description="Fibronectin type-III" evidence="15">
    <location>
        <begin position="548"/>
        <end position="635"/>
    </location>
</feature>
<dbReference type="SMART" id="SM00194">
    <property type="entry name" value="PTPc"/>
    <property type="match status" value="2"/>
</dbReference>
<feature type="domain" description="Fibronectin type-III" evidence="15">
    <location>
        <begin position="295"/>
        <end position="377"/>
    </location>
</feature>
<evidence type="ECO:0000256" key="5">
    <source>
        <dbReference type="ARBA" id="ARBA00022801"/>
    </source>
</evidence>
<keyword evidence="4 12" id="KW-0732">Signal</keyword>
<feature type="domain" description="Fibronectin type-III" evidence="15">
    <location>
        <begin position="2583"/>
        <end position="2669"/>
    </location>
</feature>
<feature type="domain" description="Tyrosine-protein phosphatase" evidence="13">
    <location>
        <begin position="2821"/>
        <end position="3065"/>
    </location>
</feature>
<dbReference type="Gene3D" id="2.60.40.10">
    <property type="entry name" value="Immunoglobulins"/>
    <property type="match status" value="27"/>
</dbReference>
<evidence type="ECO:0000256" key="10">
    <source>
        <dbReference type="ARBA" id="ARBA00051722"/>
    </source>
</evidence>
<feature type="domain" description="Tyrosine specific protein phosphatases" evidence="14">
    <location>
        <begin position="2985"/>
        <end position="3057"/>
    </location>
</feature>
<feature type="domain" description="Fibronectin type-III" evidence="15">
    <location>
        <begin position="129"/>
        <end position="211"/>
    </location>
</feature>
<dbReference type="SUPFAM" id="SSF49265">
    <property type="entry name" value="Fibronectin type III"/>
    <property type="match status" value="17"/>
</dbReference>
<proteinExistence type="predicted"/>
<feature type="domain" description="Fibronectin type-III" evidence="15">
    <location>
        <begin position="1307"/>
        <end position="1395"/>
    </location>
</feature>
<feature type="domain" description="Fibronectin type-III" evidence="15">
    <location>
        <begin position="1649"/>
        <end position="1734"/>
    </location>
</feature>
<feature type="domain" description="Fibronectin type-III" evidence="15">
    <location>
        <begin position="2496"/>
        <end position="2582"/>
    </location>
</feature>
<keyword evidence="8 11" id="KW-0472">Membrane</keyword>
<dbReference type="Pfam" id="PF00041">
    <property type="entry name" value="fn3"/>
    <property type="match status" value="26"/>
</dbReference>
<evidence type="ECO:0000256" key="1">
    <source>
        <dbReference type="ARBA" id="ARBA00004479"/>
    </source>
</evidence>